<protein>
    <submittedName>
        <fullName evidence="1">Uncharacterized protein</fullName>
    </submittedName>
</protein>
<accession>A0ACB8V4S3</accession>
<gene>
    <name evidence="1" type="ORF">LOY88_000463</name>
</gene>
<organism evidence="1">
    <name type="scientific">Ophidiomyces ophidiicola</name>
    <dbReference type="NCBI Taxonomy" id="1387563"/>
    <lineage>
        <taxon>Eukaryota</taxon>
        <taxon>Fungi</taxon>
        <taxon>Dikarya</taxon>
        <taxon>Ascomycota</taxon>
        <taxon>Pezizomycotina</taxon>
        <taxon>Eurotiomycetes</taxon>
        <taxon>Eurotiomycetidae</taxon>
        <taxon>Onygenales</taxon>
        <taxon>Onygenaceae</taxon>
        <taxon>Ophidiomyces</taxon>
    </lineage>
</organism>
<proteinExistence type="predicted"/>
<name>A0ACB8V4S3_9EURO</name>
<sequence>MVRDKIYEYDSSDSDSFIKEDSYRRKIRVHRRPIEKSRFVHITEKGRERASSVSRMDPKIYIDINNEQTRRSSPSPERGRARSYSRQRKSEWDSVEQSILKDQHDFLTRQRIKEEVRRECEKEKERQRKEVQDAQRLDLETQIQIQRMKLDELINGKHRDNSSREEEEKYRYRKKQLDELFRETEKHKLELEKEREVERQREYERQRNWDREWARMLREDRSWSRERRDQCWTREEIQNELSHEELRRIKQDQANKRHVEDAFLVARAQAMEEEKKAKEHEDKIRAKIKAEQDKADADRLERANYEKKLREDAIAEFQKREAEKELKRREAEEKAEKEFNERLSKMLCEFGTTEAEMKDFLHHSKKECKEVTEIKEVKEVTEIVPAGGSNSHCMKVHRRFIGPASLDAYGLPWEWDPYDADYILVNCFVPHQLQEELFEHSRRQRETQLITAGPAVPDEFIEMRVNDKKRDKFFLVRKKPKKTVLVPR</sequence>
<dbReference type="EMBL" id="JALBCA010000005">
    <property type="protein sequence ID" value="KAI2392667.1"/>
    <property type="molecule type" value="Genomic_DNA"/>
</dbReference>
<evidence type="ECO:0000313" key="1">
    <source>
        <dbReference type="EMBL" id="KAI2392667.1"/>
    </source>
</evidence>
<reference evidence="1" key="1">
    <citation type="journal article" date="2022" name="bioRxiv">
        <title>Population genetic analysis of Ophidiomyces ophidiicola, the causative agent of snake fungal disease, indicates recent introductions to the USA.</title>
        <authorList>
            <person name="Ladner J.T."/>
            <person name="Palmer J.M."/>
            <person name="Ettinger C.L."/>
            <person name="Stajich J.E."/>
            <person name="Farrell T.M."/>
            <person name="Glorioso B.M."/>
            <person name="Lawson B."/>
            <person name="Price S.J."/>
            <person name="Stengle A.G."/>
            <person name="Grear D.A."/>
            <person name="Lorch J.M."/>
        </authorList>
    </citation>
    <scope>NUCLEOTIDE SEQUENCE</scope>
    <source>
        <strain evidence="1">NWHC 24266-5</strain>
    </source>
</reference>
<comment type="caution">
    <text evidence="1">The sequence shown here is derived from an EMBL/GenBank/DDBJ whole genome shotgun (WGS) entry which is preliminary data.</text>
</comment>